<evidence type="ECO:0000259" key="12">
    <source>
        <dbReference type="PROSITE" id="PS50234"/>
    </source>
</evidence>
<evidence type="ECO:0000256" key="4">
    <source>
        <dbReference type="ARBA" id="ARBA00022763"/>
    </source>
</evidence>
<evidence type="ECO:0000256" key="2">
    <source>
        <dbReference type="ARBA" id="ARBA00006092"/>
    </source>
</evidence>
<keyword evidence="9" id="KW-0234">DNA repair</keyword>
<evidence type="ECO:0000313" key="14">
    <source>
        <dbReference type="Proteomes" id="UP001150907"/>
    </source>
</evidence>
<evidence type="ECO:0000256" key="11">
    <source>
        <dbReference type="SAM" id="MobiDB-lite"/>
    </source>
</evidence>
<dbReference type="CDD" id="cd01453">
    <property type="entry name" value="vWA_transcription_factor_IIH_type"/>
    <property type="match status" value="1"/>
</dbReference>
<dbReference type="GO" id="GO:0006289">
    <property type="term" value="P:nucleotide-excision repair"/>
    <property type="evidence" value="ECO:0007669"/>
    <property type="project" value="InterPro"/>
</dbReference>
<dbReference type="SUPFAM" id="SSF53300">
    <property type="entry name" value="vWA-like"/>
    <property type="match status" value="1"/>
</dbReference>
<dbReference type="GO" id="GO:0000439">
    <property type="term" value="C:transcription factor TFIIH core complex"/>
    <property type="evidence" value="ECO:0007669"/>
    <property type="project" value="InterPro"/>
</dbReference>
<name>A0A9W8BAU6_9FUNG</name>
<keyword evidence="3" id="KW-0479">Metal-binding</keyword>
<evidence type="ECO:0000256" key="6">
    <source>
        <dbReference type="ARBA" id="ARBA00022833"/>
    </source>
</evidence>
<feature type="domain" description="VWFA" evidence="12">
    <location>
        <begin position="83"/>
        <end position="259"/>
    </location>
</feature>
<accession>A0A9W8BAU6</accession>
<dbReference type="SMART" id="SM00327">
    <property type="entry name" value="VWA"/>
    <property type="match status" value="1"/>
</dbReference>
<dbReference type="InterPro" id="IPR007198">
    <property type="entry name" value="Ssl1-like"/>
</dbReference>
<dbReference type="GO" id="GO:0005675">
    <property type="term" value="C:transcription factor TFIIH holo complex"/>
    <property type="evidence" value="ECO:0007669"/>
    <property type="project" value="TreeGrafter"/>
</dbReference>
<dbReference type="Gene3D" id="3.40.50.410">
    <property type="entry name" value="von Willebrand factor, type A domain"/>
    <property type="match status" value="1"/>
</dbReference>
<dbReference type="PANTHER" id="PTHR12695">
    <property type="entry name" value="GENERAL TRANSCRIPTION FACTOR IIH SUBUNIT 2"/>
    <property type="match status" value="1"/>
</dbReference>
<keyword evidence="7" id="KW-0805">Transcription regulation</keyword>
<dbReference type="GO" id="GO:0008270">
    <property type="term" value="F:zinc ion binding"/>
    <property type="evidence" value="ECO:0007669"/>
    <property type="project" value="UniProtKB-KW"/>
</dbReference>
<dbReference type="InterPro" id="IPR036465">
    <property type="entry name" value="vWFA_dom_sf"/>
</dbReference>
<dbReference type="GO" id="GO:0006351">
    <property type="term" value="P:DNA-templated transcription"/>
    <property type="evidence" value="ECO:0007669"/>
    <property type="project" value="InterPro"/>
</dbReference>
<evidence type="ECO:0000256" key="5">
    <source>
        <dbReference type="ARBA" id="ARBA00022771"/>
    </source>
</evidence>
<protein>
    <recommendedName>
        <fullName evidence="12">VWFA domain-containing protein</fullName>
    </recommendedName>
</protein>
<feature type="compositionally biased region" description="Acidic residues" evidence="11">
    <location>
        <begin position="7"/>
        <end position="19"/>
    </location>
</feature>
<feature type="region of interest" description="Disordered" evidence="11">
    <location>
        <begin position="1"/>
        <end position="31"/>
    </location>
</feature>
<keyword evidence="5" id="KW-0863">Zinc-finger</keyword>
<dbReference type="NCBIfam" id="TIGR00622">
    <property type="entry name" value="ssl1"/>
    <property type="match status" value="1"/>
</dbReference>
<keyword evidence="6" id="KW-0862">Zinc</keyword>
<evidence type="ECO:0000313" key="13">
    <source>
        <dbReference type="EMBL" id="KAJ2002402.1"/>
    </source>
</evidence>
<dbReference type="AlphaFoldDB" id="A0A9W8BAU6"/>
<dbReference type="InterPro" id="IPR012170">
    <property type="entry name" value="TFIIH_SSL1/p44"/>
</dbReference>
<comment type="similarity">
    <text evidence="2">Belongs to the GTF2H2 family.</text>
</comment>
<dbReference type="Proteomes" id="UP001150907">
    <property type="component" value="Unassembled WGS sequence"/>
</dbReference>
<dbReference type="EMBL" id="JANBQF010000305">
    <property type="protein sequence ID" value="KAJ2002402.1"/>
    <property type="molecule type" value="Genomic_DNA"/>
</dbReference>
<comment type="subcellular location">
    <subcellularLocation>
        <location evidence="1">Nucleus</location>
    </subcellularLocation>
</comment>
<reference evidence="13" key="1">
    <citation type="submission" date="2022-07" db="EMBL/GenBank/DDBJ databases">
        <title>Phylogenomic reconstructions and comparative analyses of Kickxellomycotina fungi.</title>
        <authorList>
            <person name="Reynolds N.K."/>
            <person name="Stajich J.E."/>
            <person name="Barry K."/>
            <person name="Grigoriev I.V."/>
            <person name="Crous P."/>
            <person name="Smith M.E."/>
        </authorList>
    </citation>
    <scope>NUCLEOTIDE SEQUENCE</scope>
    <source>
        <strain evidence="13">IMI 214461</strain>
    </source>
</reference>
<sequence length="547" mass="58930">MAKDNTDMVDEDEDVDIDDTGPGGMKGADGGYAWEEEYKRSWDMIQEDESGSIQSIVTGLNDQRSRKRRVRDTDAVQRGIIRHVVLIIDESENMSMRDYSPTRIQVALNMVIAFIGEYFDQNPISQLSIIATKDGLAEKLTDLSGNPMDHINALKEKANKDLAGEPSLQNAVELGMHTLKRAPTHGSREIVCVFGSLTTCDPGDIEQTLDALKAAEVRVSMVHVAAEVHIFKRMCKETNGAFYVAKNEDSMRDLLFENIPPPAIVSAKATNDMIQMGFSIKANNSVPTPCVCHHELSFTGYICPRCKSKVCTLPTDCDVCGLPLVSAPHLARSYHHLFPEENFKEVTAATAGIADVADSACFGCGAEWSECGVGTTQTAEVGSGAAGGGGLGKYRCPRSVQGTMARTIYNVGIFIFATVVVVANAQGATSSAPAAAGMARGKVLAECGGDLLGWAGDDYGCCQHEHDCCGCHCCHHKAPEVTVHVIQPPPTFIYDVTQTACYTEHHDCCHCPYVCGPTCIPQGELLAPCNVGRRVAISHKAHKGGKE</sequence>
<dbReference type="OrthoDB" id="284275at2759"/>
<evidence type="ECO:0000256" key="9">
    <source>
        <dbReference type="ARBA" id="ARBA00023204"/>
    </source>
</evidence>
<keyword evidence="8" id="KW-0804">Transcription</keyword>
<gene>
    <name evidence="13" type="ORF">H4R26_003621</name>
</gene>
<dbReference type="Pfam" id="PF04056">
    <property type="entry name" value="Ssl1"/>
    <property type="match status" value="1"/>
</dbReference>
<dbReference type="FunFam" id="3.40.50.410:FF:000015">
    <property type="entry name" value="General transcription factor IIH subunit 2"/>
    <property type="match status" value="1"/>
</dbReference>
<evidence type="ECO:0000256" key="8">
    <source>
        <dbReference type="ARBA" id="ARBA00023163"/>
    </source>
</evidence>
<keyword evidence="10" id="KW-0539">Nucleus</keyword>
<dbReference type="GO" id="GO:0006357">
    <property type="term" value="P:regulation of transcription by RNA polymerase II"/>
    <property type="evidence" value="ECO:0007669"/>
    <property type="project" value="TreeGrafter"/>
</dbReference>
<dbReference type="PROSITE" id="PS50234">
    <property type="entry name" value="VWFA"/>
    <property type="match status" value="1"/>
</dbReference>
<evidence type="ECO:0000256" key="3">
    <source>
        <dbReference type="ARBA" id="ARBA00022723"/>
    </source>
</evidence>
<feature type="compositionally biased region" description="Gly residues" evidence="11">
    <location>
        <begin position="21"/>
        <end position="30"/>
    </location>
</feature>
<organism evidence="13 14">
    <name type="scientific">Coemansia thaxteri</name>
    <dbReference type="NCBI Taxonomy" id="2663907"/>
    <lineage>
        <taxon>Eukaryota</taxon>
        <taxon>Fungi</taxon>
        <taxon>Fungi incertae sedis</taxon>
        <taxon>Zoopagomycota</taxon>
        <taxon>Kickxellomycotina</taxon>
        <taxon>Kickxellomycetes</taxon>
        <taxon>Kickxellales</taxon>
        <taxon>Kickxellaceae</taxon>
        <taxon>Coemansia</taxon>
    </lineage>
</organism>
<evidence type="ECO:0000256" key="7">
    <source>
        <dbReference type="ARBA" id="ARBA00023015"/>
    </source>
</evidence>
<proteinExistence type="inferred from homology"/>
<comment type="caution">
    <text evidence="13">The sequence shown here is derived from an EMBL/GenBank/DDBJ whole genome shotgun (WGS) entry which is preliminary data.</text>
</comment>
<evidence type="ECO:0000256" key="10">
    <source>
        <dbReference type="ARBA" id="ARBA00023242"/>
    </source>
</evidence>
<keyword evidence="4" id="KW-0227">DNA damage</keyword>
<dbReference type="InterPro" id="IPR002035">
    <property type="entry name" value="VWF_A"/>
</dbReference>
<keyword evidence="14" id="KW-1185">Reference proteome</keyword>
<evidence type="ECO:0000256" key="1">
    <source>
        <dbReference type="ARBA" id="ARBA00004123"/>
    </source>
</evidence>
<dbReference type="PANTHER" id="PTHR12695:SF2">
    <property type="entry name" value="GENERAL TRANSCRIPTION FACTOR IIH SUBUNIT 2-RELATED"/>
    <property type="match status" value="1"/>
</dbReference>